<evidence type="ECO:0000313" key="3">
    <source>
        <dbReference type="EMBL" id="RDE24865.1"/>
    </source>
</evidence>
<evidence type="ECO:0000313" key="4">
    <source>
        <dbReference type="Proteomes" id="UP000253769"/>
    </source>
</evidence>
<feature type="compositionally biased region" description="Polar residues" evidence="1">
    <location>
        <begin position="1"/>
        <end position="10"/>
    </location>
</feature>
<dbReference type="InterPro" id="IPR037401">
    <property type="entry name" value="SnoaL-like"/>
</dbReference>
<keyword evidence="4" id="KW-1185">Reference proteome</keyword>
<dbReference type="Pfam" id="PF12680">
    <property type="entry name" value="SnoaL_2"/>
    <property type="match status" value="1"/>
</dbReference>
<proteinExistence type="predicted"/>
<evidence type="ECO:0000256" key="1">
    <source>
        <dbReference type="SAM" id="MobiDB-lite"/>
    </source>
</evidence>
<dbReference type="OrthoDB" id="1115105at2"/>
<gene>
    <name evidence="3" type="ORF">DV711_04595</name>
</gene>
<dbReference type="EMBL" id="QQOH01000001">
    <property type="protein sequence ID" value="RDE24865.1"/>
    <property type="molecule type" value="Genomic_DNA"/>
</dbReference>
<accession>A0A369WZC6</accession>
<dbReference type="InterPro" id="IPR032710">
    <property type="entry name" value="NTF2-like_dom_sf"/>
</dbReference>
<feature type="domain" description="SnoaL-like" evidence="2">
    <location>
        <begin position="56"/>
        <end position="148"/>
    </location>
</feature>
<comment type="caution">
    <text evidence="3">The sequence shown here is derived from an EMBL/GenBank/DDBJ whole genome shotgun (WGS) entry which is preliminary data.</text>
</comment>
<name>A0A369WZC6_9GAMM</name>
<reference evidence="3 4" key="1">
    <citation type="submission" date="2018-07" db="EMBL/GenBank/DDBJ databases">
        <title>Motiliproteus coralliicola sp. nov., a bacterium isolated from Coral.</title>
        <authorList>
            <person name="Wang G."/>
        </authorList>
    </citation>
    <scope>NUCLEOTIDE SEQUENCE [LARGE SCALE GENOMIC DNA]</scope>
    <source>
        <strain evidence="3 4">C34</strain>
    </source>
</reference>
<organism evidence="3 4">
    <name type="scientific">Motiliproteus coralliicola</name>
    <dbReference type="NCBI Taxonomy" id="2283196"/>
    <lineage>
        <taxon>Bacteria</taxon>
        <taxon>Pseudomonadati</taxon>
        <taxon>Pseudomonadota</taxon>
        <taxon>Gammaproteobacteria</taxon>
        <taxon>Oceanospirillales</taxon>
        <taxon>Oceanospirillaceae</taxon>
        <taxon>Motiliproteus</taxon>
    </lineage>
</organism>
<feature type="region of interest" description="Disordered" evidence="1">
    <location>
        <begin position="1"/>
        <end position="21"/>
    </location>
</feature>
<evidence type="ECO:0000259" key="2">
    <source>
        <dbReference type="Pfam" id="PF12680"/>
    </source>
</evidence>
<dbReference type="Gene3D" id="3.10.450.50">
    <property type="match status" value="1"/>
</dbReference>
<dbReference type="AlphaFoldDB" id="A0A369WZC6"/>
<protein>
    <submittedName>
        <fullName evidence="3">Nuclear transport factor 2 family protein</fullName>
    </submittedName>
</protein>
<dbReference type="Proteomes" id="UP000253769">
    <property type="component" value="Unassembled WGS sequence"/>
</dbReference>
<sequence>MMEPIQSTENKAAVRPMPHSMEASSRQRCARNYFELFNRLSRYQTDTSSGRSQLMAELGVLVSESVCFEDPFGAVEGRQALADYLMRFAEQVEEGRFELLQQAWDDNSCMLLWSFSGVNPQFGDADGIWRFEGVSVLYFDAGDKISRHIDYWDSGTCVYQKLPILGAVIRWVKRRIHSG</sequence>
<dbReference type="SUPFAM" id="SSF54427">
    <property type="entry name" value="NTF2-like"/>
    <property type="match status" value="1"/>
</dbReference>